<protein>
    <submittedName>
        <fullName evidence="2">Uncharacterized protein</fullName>
    </submittedName>
</protein>
<organism evidence="2 3">
    <name type="scientific">Elysia crispata</name>
    <name type="common">lettuce slug</name>
    <dbReference type="NCBI Taxonomy" id="231223"/>
    <lineage>
        <taxon>Eukaryota</taxon>
        <taxon>Metazoa</taxon>
        <taxon>Spiralia</taxon>
        <taxon>Lophotrochozoa</taxon>
        <taxon>Mollusca</taxon>
        <taxon>Gastropoda</taxon>
        <taxon>Heterobranchia</taxon>
        <taxon>Euthyneura</taxon>
        <taxon>Panpulmonata</taxon>
        <taxon>Sacoglossa</taxon>
        <taxon>Placobranchoidea</taxon>
        <taxon>Plakobranchidae</taxon>
        <taxon>Elysia</taxon>
    </lineage>
</organism>
<evidence type="ECO:0000313" key="3">
    <source>
        <dbReference type="Proteomes" id="UP001283361"/>
    </source>
</evidence>
<feature type="compositionally biased region" description="Basic and acidic residues" evidence="1">
    <location>
        <begin position="9"/>
        <end position="18"/>
    </location>
</feature>
<proteinExistence type="predicted"/>
<dbReference type="AlphaFoldDB" id="A0AAE1A011"/>
<accession>A0AAE1A011</accession>
<dbReference type="EMBL" id="JAWDGP010002956">
    <property type="protein sequence ID" value="KAK3778417.1"/>
    <property type="molecule type" value="Genomic_DNA"/>
</dbReference>
<name>A0AAE1A011_9GAST</name>
<evidence type="ECO:0000313" key="2">
    <source>
        <dbReference type="EMBL" id="KAK3778417.1"/>
    </source>
</evidence>
<feature type="region of interest" description="Disordered" evidence="1">
    <location>
        <begin position="138"/>
        <end position="161"/>
    </location>
</feature>
<reference evidence="2" key="1">
    <citation type="journal article" date="2023" name="G3 (Bethesda)">
        <title>A reference genome for the long-term kleptoplast-retaining sea slug Elysia crispata morphotype clarki.</title>
        <authorList>
            <person name="Eastman K.E."/>
            <person name="Pendleton A.L."/>
            <person name="Shaikh M.A."/>
            <person name="Suttiyut T."/>
            <person name="Ogas R."/>
            <person name="Tomko P."/>
            <person name="Gavelis G."/>
            <person name="Widhalm J.R."/>
            <person name="Wisecaver J.H."/>
        </authorList>
    </citation>
    <scope>NUCLEOTIDE SEQUENCE</scope>
    <source>
        <strain evidence="2">ECLA1</strain>
    </source>
</reference>
<comment type="caution">
    <text evidence="2">The sequence shown here is derived from an EMBL/GenBank/DDBJ whole genome shotgun (WGS) entry which is preliminary data.</text>
</comment>
<gene>
    <name evidence="2" type="ORF">RRG08_014044</name>
</gene>
<evidence type="ECO:0000256" key="1">
    <source>
        <dbReference type="SAM" id="MobiDB-lite"/>
    </source>
</evidence>
<dbReference type="Proteomes" id="UP001283361">
    <property type="component" value="Unassembled WGS sequence"/>
</dbReference>
<keyword evidence="3" id="KW-1185">Reference proteome</keyword>
<sequence length="177" mass="19428">MRYHYSRSSSHDLADQRKQGWGSPQPCSSEEFESHESLDAVQAVATELVIYRCSSAAGAGSFHTLTASTDRCDPTAVQYPPNCLRDDLSHRPIVSASATPPPRHPGSKSCDPPAPICYKLEWTVVKLDEATIGAGVSTATWRTPGNTRPPRTIGPREQRKTSWTHNFHILSQSVRGD</sequence>
<feature type="region of interest" description="Disordered" evidence="1">
    <location>
        <begin position="1"/>
        <end position="34"/>
    </location>
</feature>